<evidence type="ECO:0000256" key="2">
    <source>
        <dbReference type="SAM" id="SignalP"/>
    </source>
</evidence>
<accession>A0A934R067</accession>
<evidence type="ECO:0000313" key="4">
    <source>
        <dbReference type="Proteomes" id="UP000600139"/>
    </source>
</evidence>
<keyword evidence="4" id="KW-1185">Reference proteome</keyword>
<feature type="signal peptide" evidence="2">
    <location>
        <begin position="1"/>
        <end position="21"/>
    </location>
</feature>
<proteinExistence type="predicted"/>
<feature type="region of interest" description="Disordered" evidence="1">
    <location>
        <begin position="36"/>
        <end position="68"/>
    </location>
</feature>
<reference evidence="3" key="1">
    <citation type="submission" date="2021-01" db="EMBL/GenBank/DDBJ databases">
        <title>Modified the classification status of verrucomicrobia.</title>
        <authorList>
            <person name="Feng X."/>
        </authorList>
    </citation>
    <scope>NUCLEOTIDE SEQUENCE</scope>
    <source>
        <strain evidence="3">JCM 18052</strain>
    </source>
</reference>
<organism evidence="3 4">
    <name type="scientific">Luteolibacter yonseiensis</name>
    <dbReference type="NCBI Taxonomy" id="1144680"/>
    <lineage>
        <taxon>Bacteria</taxon>
        <taxon>Pseudomonadati</taxon>
        <taxon>Verrucomicrobiota</taxon>
        <taxon>Verrucomicrobiia</taxon>
        <taxon>Verrucomicrobiales</taxon>
        <taxon>Verrucomicrobiaceae</taxon>
        <taxon>Luteolibacter</taxon>
    </lineage>
</organism>
<comment type="caution">
    <text evidence="3">The sequence shown here is derived from an EMBL/GenBank/DDBJ whole genome shotgun (WGS) entry which is preliminary data.</text>
</comment>
<evidence type="ECO:0000256" key="1">
    <source>
        <dbReference type="SAM" id="MobiDB-lite"/>
    </source>
</evidence>
<gene>
    <name evidence="3" type="ORF">JIN84_01600</name>
</gene>
<dbReference type="RefSeq" id="WP_200349268.1">
    <property type="nucleotide sequence ID" value="NZ_BAABHZ010000005.1"/>
</dbReference>
<dbReference type="Proteomes" id="UP000600139">
    <property type="component" value="Unassembled WGS sequence"/>
</dbReference>
<evidence type="ECO:0000313" key="3">
    <source>
        <dbReference type="EMBL" id="MBK1814302.1"/>
    </source>
</evidence>
<name>A0A934R067_9BACT</name>
<dbReference type="EMBL" id="JAENIK010000002">
    <property type="protein sequence ID" value="MBK1814302.1"/>
    <property type="molecule type" value="Genomic_DNA"/>
</dbReference>
<keyword evidence="2" id="KW-0732">Signal</keyword>
<dbReference type="AlphaFoldDB" id="A0A934R067"/>
<feature type="chain" id="PRO_5037254343" evidence="2">
    <location>
        <begin position="22"/>
        <end position="339"/>
    </location>
</feature>
<sequence length="339" mass="34625">MTFPRKALLMLLMRGSAIGGASVSYTLEPLAVDQGGRSASGGDYSASFSASPGNAGRSSHYESRSGYAGQLQDPAGLPAVTFIPPASLAADGGPKNFNVTSSADSGFTFSYKGRGGTSYGPVSGAPSMAGLYTVTATPTSSWYAGSASFDFVITGPLPAADTLTKPANHASILISVSELLANDARVLANGTITSAGLAVTAVAPGAGNAVYRGTGADAGWILFVPSTASSDTFTYTVSDGLSSAAVTVTVNVSGFQPTFHLNMLRRGPAVFDGSRTTGSFDFAGVPGQNYQIEYSTDLAEWLSAGTVSTGPTGSFTVFLNRPGNFAAAWNSSLFFRARR</sequence>
<protein>
    <submittedName>
        <fullName evidence="3">Uncharacterized protein</fullName>
    </submittedName>
</protein>